<proteinExistence type="predicted"/>
<keyword evidence="2" id="KW-1185">Reference proteome</keyword>
<name>A0A285PIK9_9HYPH</name>
<reference evidence="1 2" key="1">
    <citation type="submission" date="2017-09" db="EMBL/GenBank/DDBJ databases">
        <authorList>
            <person name="Ehlers B."/>
            <person name="Leendertz F.H."/>
        </authorList>
    </citation>
    <scope>NUCLEOTIDE SEQUENCE [LARGE SCALE GENOMIC DNA]</scope>
    <source>
        <strain evidence="1 2">DSM 18289</strain>
    </source>
</reference>
<accession>A0A285PIK9</accession>
<evidence type="ECO:0000313" key="1">
    <source>
        <dbReference type="EMBL" id="SNZ21562.1"/>
    </source>
</evidence>
<organism evidence="1 2">
    <name type="scientific">Cohaesibacter gelatinilyticus</name>
    <dbReference type="NCBI Taxonomy" id="372072"/>
    <lineage>
        <taxon>Bacteria</taxon>
        <taxon>Pseudomonadati</taxon>
        <taxon>Pseudomonadota</taxon>
        <taxon>Alphaproteobacteria</taxon>
        <taxon>Hyphomicrobiales</taxon>
        <taxon>Cohaesibacteraceae</taxon>
    </lineage>
</organism>
<sequence>MPSLTIRHGILVGGLGRKRLGSRFLKQNSNKIGRKIRPILLHAEISTAPPNPGGGGGGLDGALAAGAALAVAAGADGAGLGAAAAP</sequence>
<evidence type="ECO:0000313" key="2">
    <source>
        <dbReference type="Proteomes" id="UP000219439"/>
    </source>
</evidence>
<dbReference type="Proteomes" id="UP000219439">
    <property type="component" value="Unassembled WGS sequence"/>
</dbReference>
<gene>
    <name evidence="1" type="ORF">SAMN06265368_4685</name>
</gene>
<dbReference type="EMBL" id="OBEL01000009">
    <property type="protein sequence ID" value="SNZ21562.1"/>
    <property type="molecule type" value="Genomic_DNA"/>
</dbReference>
<protein>
    <submittedName>
        <fullName evidence="1">Uncharacterized protein</fullName>
    </submittedName>
</protein>
<dbReference type="AlphaFoldDB" id="A0A285PIK9"/>